<dbReference type="OrthoDB" id="6432052at2759"/>
<comment type="caution">
    <text evidence="1">The sequence shown here is derived from an EMBL/GenBank/DDBJ whole genome shotgun (WGS) entry which is preliminary data.</text>
</comment>
<reference evidence="1" key="1">
    <citation type="submission" date="2020-08" db="EMBL/GenBank/DDBJ databases">
        <title>Multicomponent nature underlies the extraordinary mechanical properties of spider dragline silk.</title>
        <authorList>
            <person name="Kono N."/>
            <person name="Nakamura H."/>
            <person name="Mori M."/>
            <person name="Yoshida Y."/>
            <person name="Ohtoshi R."/>
            <person name="Malay A.D."/>
            <person name="Moran D.A.P."/>
            <person name="Tomita M."/>
            <person name="Numata K."/>
            <person name="Arakawa K."/>
        </authorList>
    </citation>
    <scope>NUCLEOTIDE SEQUENCE</scope>
</reference>
<dbReference type="EMBL" id="BMAW01074901">
    <property type="protein sequence ID" value="GFT94139.1"/>
    <property type="molecule type" value="Genomic_DNA"/>
</dbReference>
<dbReference type="AlphaFoldDB" id="A0A8X6PX15"/>
<keyword evidence="2" id="KW-1185">Reference proteome</keyword>
<dbReference type="Proteomes" id="UP000887013">
    <property type="component" value="Unassembled WGS sequence"/>
</dbReference>
<sequence length="89" mass="10049">MDARFWPPLQLLAYARAALGILYTFDSKSLVSISCDTEQVKEKVSTIRIPVFESRFSPIASEPTNCTDHQNYLPLPAKIQTKLVHITLI</sequence>
<name>A0A8X6PX15_NEPPI</name>
<accession>A0A8X6PX15</accession>
<gene>
    <name evidence="1" type="ORF">NPIL_227051</name>
</gene>
<proteinExistence type="predicted"/>
<organism evidence="1 2">
    <name type="scientific">Nephila pilipes</name>
    <name type="common">Giant wood spider</name>
    <name type="synonym">Nephila maculata</name>
    <dbReference type="NCBI Taxonomy" id="299642"/>
    <lineage>
        <taxon>Eukaryota</taxon>
        <taxon>Metazoa</taxon>
        <taxon>Ecdysozoa</taxon>
        <taxon>Arthropoda</taxon>
        <taxon>Chelicerata</taxon>
        <taxon>Arachnida</taxon>
        <taxon>Araneae</taxon>
        <taxon>Araneomorphae</taxon>
        <taxon>Entelegynae</taxon>
        <taxon>Araneoidea</taxon>
        <taxon>Nephilidae</taxon>
        <taxon>Nephila</taxon>
    </lineage>
</organism>
<evidence type="ECO:0000313" key="1">
    <source>
        <dbReference type="EMBL" id="GFT94139.1"/>
    </source>
</evidence>
<protein>
    <submittedName>
        <fullName evidence="1">Uncharacterized protein</fullName>
    </submittedName>
</protein>
<evidence type="ECO:0000313" key="2">
    <source>
        <dbReference type="Proteomes" id="UP000887013"/>
    </source>
</evidence>